<organism evidence="16 17">
    <name type="scientific">Methylocystis heyeri</name>
    <dbReference type="NCBI Taxonomy" id="391905"/>
    <lineage>
        <taxon>Bacteria</taxon>
        <taxon>Pseudomonadati</taxon>
        <taxon>Pseudomonadota</taxon>
        <taxon>Alphaproteobacteria</taxon>
        <taxon>Hyphomicrobiales</taxon>
        <taxon>Methylocystaceae</taxon>
        <taxon>Methylocystis</taxon>
    </lineage>
</organism>
<dbReference type="GO" id="GO:0015344">
    <property type="term" value="F:siderophore uptake transmembrane transporter activity"/>
    <property type="evidence" value="ECO:0007669"/>
    <property type="project" value="TreeGrafter"/>
</dbReference>
<evidence type="ECO:0000256" key="7">
    <source>
        <dbReference type="ARBA" id="ARBA00023136"/>
    </source>
</evidence>
<keyword evidence="4 10" id="KW-0812">Transmembrane</keyword>
<dbReference type="InterPro" id="IPR037066">
    <property type="entry name" value="Plug_dom_sf"/>
</dbReference>
<accession>A0A6B8KGS1</accession>
<evidence type="ECO:0000313" key="16">
    <source>
        <dbReference type="EMBL" id="QGM45630.1"/>
    </source>
</evidence>
<gene>
    <name evidence="16" type="ORF">H2LOC_007905</name>
</gene>
<dbReference type="InterPro" id="IPR012910">
    <property type="entry name" value="Plug_dom"/>
</dbReference>
<reference evidence="16 17" key="1">
    <citation type="submission" date="2019-11" db="EMBL/GenBank/DDBJ databases">
        <title>The genome sequence of Methylocystis heyeri.</title>
        <authorList>
            <person name="Oshkin I.Y."/>
            <person name="Miroshnikov K."/>
            <person name="Dedysh S.N."/>
        </authorList>
    </citation>
    <scope>NUCLEOTIDE SEQUENCE [LARGE SCALE GENOMIC DNA]</scope>
    <source>
        <strain evidence="16 17">H2</strain>
    </source>
</reference>
<keyword evidence="17" id="KW-1185">Reference proteome</keyword>
<dbReference type="CDD" id="cd01347">
    <property type="entry name" value="ligand_gated_channel"/>
    <property type="match status" value="1"/>
</dbReference>
<evidence type="ECO:0000256" key="2">
    <source>
        <dbReference type="ARBA" id="ARBA00022448"/>
    </source>
</evidence>
<evidence type="ECO:0000256" key="8">
    <source>
        <dbReference type="ARBA" id="ARBA00023170"/>
    </source>
</evidence>
<dbReference type="GO" id="GO:0044718">
    <property type="term" value="P:siderophore transmembrane transport"/>
    <property type="evidence" value="ECO:0007669"/>
    <property type="project" value="TreeGrafter"/>
</dbReference>
<evidence type="ECO:0000259" key="15">
    <source>
        <dbReference type="Pfam" id="PF07715"/>
    </source>
</evidence>
<dbReference type="AlphaFoldDB" id="A0A6B8KGS1"/>
<dbReference type="EMBL" id="CP046052">
    <property type="protein sequence ID" value="QGM45630.1"/>
    <property type="molecule type" value="Genomic_DNA"/>
</dbReference>
<evidence type="ECO:0000256" key="12">
    <source>
        <dbReference type="SAM" id="MobiDB-lite"/>
    </source>
</evidence>
<evidence type="ECO:0000256" key="5">
    <source>
        <dbReference type="ARBA" id="ARBA00022729"/>
    </source>
</evidence>
<dbReference type="InterPro" id="IPR000531">
    <property type="entry name" value="Beta-barrel_TonB"/>
</dbReference>
<evidence type="ECO:0000256" key="3">
    <source>
        <dbReference type="ARBA" id="ARBA00022452"/>
    </source>
</evidence>
<dbReference type="PANTHER" id="PTHR30069">
    <property type="entry name" value="TONB-DEPENDENT OUTER MEMBRANE RECEPTOR"/>
    <property type="match status" value="1"/>
</dbReference>
<keyword evidence="5 13" id="KW-0732">Signal</keyword>
<evidence type="ECO:0000256" key="9">
    <source>
        <dbReference type="ARBA" id="ARBA00023237"/>
    </source>
</evidence>
<evidence type="ECO:0000313" key="17">
    <source>
        <dbReference type="Proteomes" id="UP000309061"/>
    </source>
</evidence>
<proteinExistence type="inferred from homology"/>
<feature type="domain" description="TonB-dependent receptor-like beta-barrel" evidence="14">
    <location>
        <begin position="260"/>
        <end position="702"/>
    </location>
</feature>
<dbReference type="PANTHER" id="PTHR30069:SF29">
    <property type="entry name" value="HEMOGLOBIN AND HEMOGLOBIN-HAPTOGLOBIN-BINDING PROTEIN 1-RELATED"/>
    <property type="match status" value="1"/>
</dbReference>
<feature type="domain" description="TonB-dependent receptor plug" evidence="15">
    <location>
        <begin position="81"/>
        <end position="177"/>
    </location>
</feature>
<evidence type="ECO:0000256" key="10">
    <source>
        <dbReference type="PROSITE-ProRule" id="PRU01360"/>
    </source>
</evidence>
<dbReference type="OrthoDB" id="9760333at2"/>
<keyword evidence="7 10" id="KW-0472">Membrane</keyword>
<evidence type="ECO:0000256" key="11">
    <source>
        <dbReference type="RuleBase" id="RU003357"/>
    </source>
</evidence>
<feature type="signal peptide" evidence="13">
    <location>
        <begin position="1"/>
        <end position="25"/>
    </location>
</feature>
<sequence length="728" mass="80868">MKMLKRTTILAKSLSLAFISGGAVAQEALPDIDIGQTQPFQLGQSAVGEQKGAVTLRPDENKNADNGPAPRQKTDNYGGVSISNRQTETFATETLDQAVNLAAGVNSNTTGSARNEQNIYVRGFDRWQVPITVDGIRVYLPQDNRLDFARFDTPNIAAIEISKGYVSVLDGPGAMGGLINIVTRKPTKEIDIDARSRLDFGRDGTYEGVMNSAYVGTKQQGYYAQLSGVWRDEKGWMLPDSFQSTNVQGWGFRNQTGTYDWNLSARVALTPNATDEYSLTFNHQEGKKGAPLNVVDPLSAQKYWTWPFWNTQSLYFLSNTKVGDASYVKLKGYWNTFDNSLDSYSNIYMNLQNTPAAFNSVYNDYALGTAIEAGTEIAGVDTLKTSLEYRLDGHHPSQQYFAFKGISSCIPNVVCYTQPTTTSLEDVYSIALENTYHPIPQIDLVQGFSYDWRHLRQAQDFNSNLPSKTSPYPFGVVNYPVNDGTAPNFQGAAVYRYNDTDNVHFNVSDRERFPTLFERFSTQFGGATSNPALAPERAINFDLGWASNFAPRSKITVDVYYDIIRNLIQSVPVPQYGAGVTQSQNVGDGQYFGGEITADYAVRDDLSIGGNLSVEHRHVYAPYILNFQPIGVPDLKILTFVGYRPIEGLTLTPSIEYSGSRWTVTDIGLPYYYRTGAFVKVNANVEYQVNKNLKISAGVRNLFDTGYTFTWGYPEPGRSLYLGVKATF</sequence>
<keyword evidence="9 10" id="KW-0998">Cell outer membrane</keyword>
<dbReference type="InterPro" id="IPR039426">
    <property type="entry name" value="TonB-dep_rcpt-like"/>
</dbReference>
<dbReference type="SUPFAM" id="SSF56935">
    <property type="entry name" value="Porins"/>
    <property type="match status" value="1"/>
</dbReference>
<protein>
    <submittedName>
        <fullName evidence="16">TonB-dependent receptor</fullName>
    </submittedName>
</protein>
<keyword evidence="6 11" id="KW-0798">TonB box</keyword>
<evidence type="ECO:0000259" key="14">
    <source>
        <dbReference type="Pfam" id="PF00593"/>
    </source>
</evidence>
<evidence type="ECO:0000256" key="13">
    <source>
        <dbReference type="SAM" id="SignalP"/>
    </source>
</evidence>
<evidence type="ECO:0000256" key="1">
    <source>
        <dbReference type="ARBA" id="ARBA00004571"/>
    </source>
</evidence>
<dbReference type="Pfam" id="PF07715">
    <property type="entry name" value="Plug"/>
    <property type="match status" value="1"/>
</dbReference>
<name>A0A6B8KGS1_9HYPH</name>
<keyword evidence="3 10" id="KW-1134">Transmembrane beta strand</keyword>
<dbReference type="GO" id="GO:0009279">
    <property type="term" value="C:cell outer membrane"/>
    <property type="evidence" value="ECO:0007669"/>
    <property type="project" value="UniProtKB-SubCell"/>
</dbReference>
<comment type="similarity">
    <text evidence="10 11">Belongs to the TonB-dependent receptor family.</text>
</comment>
<dbReference type="Proteomes" id="UP000309061">
    <property type="component" value="Chromosome"/>
</dbReference>
<keyword evidence="8 16" id="KW-0675">Receptor</keyword>
<keyword evidence="2 10" id="KW-0813">Transport</keyword>
<evidence type="ECO:0000256" key="6">
    <source>
        <dbReference type="ARBA" id="ARBA00023077"/>
    </source>
</evidence>
<comment type="subcellular location">
    <subcellularLocation>
        <location evidence="1 10">Cell outer membrane</location>
        <topology evidence="1 10">Multi-pass membrane protein</topology>
    </subcellularLocation>
</comment>
<dbReference type="PROSITE" id="PS52016">
    <property type="entry name" value="TONB_DEPENDENT_REC_3"/>
    <property type="match status" value="1"/>
</dbReference>
<feature type="chain" id="PRO_5025560684" evidence="13">
    <location>
        <begin position="26"/>
        <end position="728"/>
    </location>
</feature>
<dbReference type="Pfam" id="PF00593">
    <property type="entry name" value="TonB_dep_Rec_b-barrel"/>
    <property type="match status" value="1"/>
</dbReference>
<feature type="region of interest" description="Disordered" evidence="12">
    <location>
        <begin position="54"/>
        <end position="81"/>
    </location>
</feature>
<dbReference type="Gene3D" id="2.40.170.20">
    <property type="entry name" value="TonB-dependent receptor, beta-barrel domain"/>
    <property type="match status" value="1"/>
</dbReference>
<evidence type="ECO:0000256" key="4">
    <source>
        <dbReference type="ARBA" id="ARBA00022692"/>
    </source>
</evidence>
<dbReference type="Gene3D" id="2.170.130.10">
    <property type="entry name" value="TonB-dependent receptor, plug domain"/>
    <property type="match status" value="1"/>
</dbReference>
<dbReference type="KEGG" id="mhey:H2LOC_007905"/>
<dbReference type="InterPro" id="IPR036942">
    <property type="entry name" value="Beta-barrel_TonB_sf"/>
</dbReference>